<dbReference type="SUPFAM" id="SSF102405">
    <property type="entry name" value="MCP/YpsA-like"/>
    <property type="match status" value="1"/>
</dbReference>
<feature type="compositionally biased region" description="Basic and acidic residues" evidence="1">
    <location>
        <begin position="115"/>
        <end position="148"/>
    </location>
</feature>
<dbReference type="EMBL" id="VRMN01000001">
    <property type="protein sequence ID" value="KAA8499317.1"/>
    <property type="molecule type" value="Genomic_DNA"/>
</dbReference>
<dbReference type="Gene3D" id="3.40.50.450">
    <property type="match status" value="1"/>
</dbReference>
<protein>
    <recommendedName>
        <fullName evidence="4">DNA recombination-mediator protein A</fullName>
    </recommendedName>
</protein>
<proteinExistence type="predicted"/>
<sequence length="321" mass="34612">MRLVALVWRSGRCRRCKGRAAIWMMREMAAGFIPCVSGAGGWEAWTAGCAQPACAHGTRGAARLGRRVVPRHAGLARAGHEKGVAWAGLVRGSASVRRTQLASTTQHSGGGGDAADVRASGERSGDEDDSNRRARDGEFIDPERESERSGGAVATLEDPERRFDTVLQELAAIQNDGPRRVAVLGTRHMSYLHQQIVELLTYANLLVGNHVITSGAAGTNAAVIRGALRAEKSDLLTVVLPQSLSKQPLDIQEQLKKVRNLVQMSENDSMPLSVASQLCNSNIISRSTHFIAFAFHDSDVVLEAAREAKSLSKIVTLLYLD</sequence>
<keyword evidence="3" id="KW-1185">Reference proteome</keyword>
<evidence type="ECO:0000313" key="2">
    <source>
        <dbReference type="EMBL" id="KAA8499317.1"/>
    </source>
</evidence>
<gene>
    <name evidence="2" type="ORF">FVE85_6902</name>
</gene>
<name>A0A5J4Z9J5_PORPP</name>
<evidence type="ECO:0000256" key="1">
    <source>
        <dbReference type="SAM" id="MobiDB-lite"/>
    </source>
</evidence>
<evidence type="ECO:0000313" key="3">
    <source>
        <dbReference type="Proteomes" id="UP000324585"/>
    </source>
</evidence>
<organism evidence="2 3">
    <name type="scientific">Porphyridium purpureum</name>
    <name type="common">Red alga</name>
    <name type="synonym">Porphyridium cruentum</name>
    <dbReference type="NCBI Taxonomy" id="35688"/>
    <lineage>
        <taxon>Eukaryota</taxon>
        <taxon>Rhodophyta</taxon>
        <taxon>Bangiophyceae</taxon>
        <taxon>Porphyridiales</taxon>
        <taxon>Porphyridiaceae</taxon>
        <taxon>Porphyridium</taxon>
    </lineage>
</organism>
<feature type="compositionally biased region" description="Polar residues" evidence="1">
    <location>
        <begin position="97"/>
        <end position="107"/>
    </location>
</feature>
<comment type="caution">
    <text evidence="2">The sequence shown here is derived from an EMBL/GenBank/DDBJ whole genome shotgun (WGS) entry which is preliminary data.</text>
</comment>
<reference evidence="3" key="1">
    <citation type="journal article" date="2019" name="Nat. Commun.">
        <title>Expansion of phycobilisome linker gene families in mesophilic red algae.</title>
        <authorList>
            <person name="Lee J."/>
            <person name="Kim D."/>
            <person name="Bhattacharya D."/>
            <person name="Yoon H.S."/>
        </authorList>
    </citation>
    <scope>NUCLEOTIDE SEQUENCE [LARGE SCALE GENOMIC DNA]</scope>
    <source>
        <strain evidence="3">CCMP 1328</strain>
    </source>
</reference>
<accession>A0A5J4Z9J5</accession>
<feature type="region of interest" description="Disordered" evidence="1">
    <location>
        <begin position="97"/>
        <end position="158"/>
    </location>
</feature>
<dbReference type="AlphaFoldDB" id="A0A5J4Z9J5"/>
<dbReference type="Proteomes" id="UP000324585">
    <property type="component" value="Unassembled WGS sequence"/>
</dbReference>
<dbReference type="OrthoDB" id="4644at2759"/>
<evidence type="ECO:0008006" key="4">
    <source>
        <dbReference type="Google" id="ProtNLM"/>
    </source>
</evidence>